<accession>X1SNG3</accession>
<feature type="non-terminal residue" evidence="1">
    <location>
        <position position="102"/>
    </location>
</feature>
<protein>
    <submittedName>
        <fullName evidence="1">Uncharacterized protein</fullName>
    </submittedName>
</protein>
<dbReference type="EMBL" id="BARW01005557">
    <property type="protein sequence ID" value="GAI80691.1"/>
    <property type="molecule type" value="Genomic_DNA"/>
</dbReference>
<organism evidence="1">
    <name type="scientific">marine sediment metagenome</name>
    <dbReference type="NCBI Taxonomy" id="412755"/>
    <lineage>
        <taxon>unclassified sequences</taxon>
        <taxon>metagenomes</taxon>
        <taxon>ecological metagenomes</taxon>
    </lineage>
</organism>
<name>X1SNG3_9ZZZZ</name>
<sequence length="102" mass="11749">MSQWTHVAGLVRLDGIGMMKGWTPEDEKRELEKVLAASSLPFGSEGPLQYQVQIIFPQNQLCRGHIALWGDLRDYGDVKEIREWFKGLLSNFSFDYYLPNQS</sequence>
<evidence type="ECO:0000313" key="1">
    <source>
        <dbReference type="EMBL" id="GAI80691.1"/>
    </source>
</evidence>
<reference evidence="1" key="1">
    <citation type="journal article" date="2014" name="Front. Microbiol.">
        <title>High frequency of phylogenetically diverse reductive dehalogenase-homologous genes in deep subseafloor sedimentary metagenomes.</title>
        <authorList>
            <person name="Kawai M."/>
            <person name="Futagami T."/>
            <person name="Toyoda A."/>
            <person name="Takaki Y."/>
            <person name="Nishi S."/>
            <person name="Hori S."/>
            <person name="Arai W."/>
            <person name="Tsubouchi T."/>
            <person name="Morono Y."/>
            <person name="Uchiyama I."/>
            <person name="Ito T."/>
            <person name="Fujiyama A."/>
            <person name="Inagaki F."/>
            <person name="Takami H."/>
        </authorList>
    </citation>
    <scope>NUCLEOTIDE SEQUENCE</scope>
    <source>
        <strain evidence="1">Expedition CK06-06</strain>
    </source>
</reference>
<comment type="caution">
    <text evidence="1">The sequence shown here is derived from an EMBL/GenBank/DDBJ whole genome shotgun (WGS) entry which is preliminary data.</text>
</comment>
<dbReference type="AlphaFoldDB" id="X1SNG3"/>
<gene>
    <name evidence="1" type="ORF">S12H4_12009</name>
</gene>
<proteinExistence type="predicted"/>